<keyword evidence="4" id="KW-1185">Reference proteome</keyword>
<dbReference type="HOGENOM" id="CLU_075279_2_0_0"/>
<accession>A0A0S6W9Y6</accession>
<dbReference type="AlphaFoldDB" id="A0A0S6W9Y6"/>
<evidence type="ECO:0000313" key="4">
    <source>
        <dbReference type="Proteomes" id="UP000030661"/>
    </source>
</evidence>
<sequence length="242" mass="28008">MSEVLLSPPDSVVADMPEMDHIVTEDDTPVDNVFSEKQQRLLVEPLYSSWQPGRPFFAAANVGIFYAVRQPPLVPDMFLSLDVQPDEDIRRKENRSYFLWKFGKPPEVVVEVVSNKEGGELSRKLRLYARIGVWYYVVFNPEQCVQESILRVYGLSIARYFPQQDLDLNEVCLKLTIWDGVFEGLRAQWLRWVDADGNLLLTGMERVAQEHQQFEQERQRAERLAKQLRALGIEPEHDQGIA</sequence>
<dbReference type="EMBL" id="DF820463">
    <property type="protein sequence ID" value="GAK55307.1"/>
    <property type="molecule type" value="Genomic_DNA"/>
</dbReference>
<dbReference type="SUPFAM" id="SSF52980">
    <property type="entry name" value="Restriction endonuclease-like"/>
    <property type="match status" value="1"/>
</dbReference>
<feature type="domain" description="Putative restriction endonuclease" evidence="2">
    <location>
        <begin position="34"/>
        <end position="145"/>
    </location>
</feature>
<name>A0A0S6W9Y6_VECG1</name>
<evidence type="ECO:0000313" key="3">
    <source>
        <dbReference type="EMBL" id="GAK55307.1"/>
    </source>
</evidence>
<dbReference type="Proteomes" id="UP000030661">
    <property type="component" value="Unassembled WGS sequence"/>
</dbReference>
<organism evidence="3">
    <name type="scientific">Vecturithrix granuli</name>
    <dbReference type="NCBI Taxonomy" id="1499967"/>
    <lineage>
        <taxon>Bacteria</taxon>
        <taxon>Candidatus Moduliflexota</taxon>
        <taxon>Candidatus Vecturitrichia</taxon>
        <taxon>Candidatus Vecturitrichales</taxon>
        <taxon>Candidatus Vecturitrichaceae</taxon>
        <taxon>Candidatus Vecturithrix</taxon>
    </lineage>
</organism>
<dbReference type="InterPro" id="IPR011335">
    <property type="entry name" value="Restrct_endonuc-II-like"/>
</dbReference>
<dbReference type="PANTHER" id="PTHR33352">
    <property type="entry name" value="SLR1095 PROTEIN"/>
    <property type="match status" value="1"/>
</dbReference>
<evidence type="ECO:0000256" key="1">
    <source>
        <dbReference type="SAM" id="Coils"/>
    </source>
</evidence>
<feature type="coiled-coil region" evidence="1">
    <location>
        <begin position="204"/>
        <end position="234"/>
    </location>
</feature>
<gene>
    <name evidence="3" type="ORF">U27_02139</name>
</gene>
<proteinExistence type="predicted"/>
<keyword evidence="1" id="KW-0175">Coiled coil</keyword>
<dbReference type="Gene3D" id="3.90.1570.10">
    <property type="entry name" value="tt1808, chain A"/>
    <property type="match status" value="1"/>
</dbReference>
<dbReference type="eggNOG" id="COG4636">
    <property type="taxonomic scope" value="Bacteria"/>
</dbReference>
<dbReference type="PANTHER" id="PTHR33352:SF3">
    <property type="entry name" value="SLR1612 PROTEIN"/>
    <property type="match status" value="1"/>
</dbReference>
<dbReference type="InterPro" id="IPR012296">
    <property type="entry name" value="Nuclease_put_TT1808"/>
</dbReference>
<protein>
    <recommendedName>
        <fullName evidence="2">Putative restriction endonuclease domain-containing protein</fullName>
    </recommendedName>
</protein>
<dbReference type="InterPro" id="IPR008538">
    <property type="entry name" value="Uma2"/>
</dbReference>
<evidence type="ECO:0000259" key="2">
    <source>
        <dbReference type="Pfam" id="PF05685"/>
    </source>
</evidence>
<dbReference type="Pfam" id="PF05685">
    <property type="entry name" value="Uma2"/>
    <property type="match status" value="1"/>
</dbReference>
<dbReference type="STRING" id="1499967.U27_02139"/>
<reference evidence="3" key="1">
    <citation type="journal article" date="2015" name="PeerJ">
        <title>First genomic representation of candidate bacterial phylum KSB3 points to enhanced environmental sensing as a trigger of wastewater bulking.</title>
        <authorList>
            <person name="Sekiguchi Y."/>
            <person name="Ohashi A."/>
            <person name="Parks D.H."/>
            <person name="Yamauchi T."/>
            <person name="Tyson G.W."/>
            <person name="Hugenholtz P."/>
        </authorList>
    </citation>
    <scope>NUCLEOTIDE SEQUENCE [LARGE SCALE GENOMIC DNA]</scope>
</reference>